<dbReference type="OrthoDB" id="3779371at2759"/>
<evidence type="ECO:0000313" key="2">
    <source>
        <dbReference type="EMBL" id="PGH08254.1"/>
    </source>
</evidence>
<organism evidence="2 3">
    <name type="scientific">Helicocarpus griseus UAMH5409</name>
    <dbReference type="NCBI Taxonomy" id="1447875"/>
    <lineage>
        <taxon>Eukaryota</taxon>
        <taxon>Fungi</taxon>
        <taxon>Dikarya</taxon>
        <taxon>Ascomycota</taxon>
        <taxon>Pezizomycotina</taxon>
        <taxon>Eurotiomycetes</taxon>
        <taxon>Eurotiomycetidae</taxon>
        <taxon>Onygenales</taxon>
        <taxon>Ajellomycetaceae</taxon>
        <taxon>Helicocarpus</taxon>
    </lineage>
</organism>
<dbReference type="Proteomes" id="UP000223968">
    <property type="component" value="Unassembled WGS sequence"/>
</dbReference>
<feature type="signal peptide" evidence="1">
    <location>
        <begin position="1"/>
        <end position="21"/>
    </location>
</feature>
<dbReference type="EMBL" id="PDNB01000103">
    <property type="protein sequence ID" value="PGH08254.1"/>
    <property type="molecule type" value="Genomic_DNA"/>
</dbReference>
<comment type="caution">
    <text evidence="2">The sequence shown here is derived from an EMBL/GenBank/DDBJ whole genome shotgun (WGS) entry which is preliminary data.</text>
</comment>
<evidence type="ECO:0000313" key="3">
    <source>
        <dbReference type="Proteomes" id="UP000223968"/>
    </source>
</evidence>
<proteinExistence type="predicted"/>
<reference evidence="2 3" key="1">
    <citation type="submission" date="2017-10" db="EMBL/GenBank/DDBJ databases">
        <title>Comparative genomics in systemic dimorphic fungi from Ajellomycetaceae.</title>
        <authorList>
            <person name="Munoz J.F."/>
            <person name="Mcewen J.G."/>
            <person name="Clay O.K."/>
            <person name="Cuomo C.A."/>
        </authorList>
    </citation>
    <scope>NUCLEOTIDE SEQUENCE [LARGE SCALE GENOMIC DNA]</scope>
    <source>
        <strain evidence="2 3">UAMH5409</strain>
    </source>
</reference>
<keyword evidence="3" id="KW-1185">Reference proteome</keyword>
<dbReference type="AlphaFoldDB" id="A0A2B7X9A8"/>
<evidence type="ECO:0000256" key="1">
    <source>
        <dbReference type="SAM" id="SignalP"/>
    </source>
</evidence>
<feature type="chain" id="PRO_5012721964" evidence="1">
    <location>
        <begin position="22"/>
        <end position="138"/>
    </location>
</feature>
<name>A0A2B7X9A8_9EURO</name>
<accession>A0A2B7X9A8</accession>
<sequence>MHFPLTAIFAVSSTLLSGISASPVDIQSLNPRADCTFSAREVKVWHEDSMSRRRVSFKTSKKLSGEEQDHKTVAGWREACYKCAGICNNMQVYHHKALGSWVVDSNEVLGPAGDKVHQCEMRVFRDILSRELGCVEKP</sequence>
<protein>
    <submittedName>
        <fullName evidence="2">Uncharacterized protein</fullName>
    </submittedName>
</protein>
<gene>
    <name evidence="2" type="ORF">AJ79_06040</name>
</gene>
<keyword evidence="1" id="KW-0732">Signal</keyword>